<gene>
    <name evidence="1" type="ORF">SB4_15450</name>
</gene>
<dbReference type="Gene3D" id="3.30.1330.40">
    <property type="entry name" value="RutC-like"/>
    <property type="match status" value="1"/>
</dbReference>
<sequence>MRTCLIEPGSIAVTISGQVAVDADGAVRCPGDPEGQANIVFSQLIELLAHAGGRLTDLQSVMIILSDRAHFDQVNQVRNRIFATYAPASTLIIAELAEAGCLVEVNGFAIIDGTQIVEGR</sequence>
<reference evidence="1 2" key="1">
    <citation type="journal article" date="2016" name="Front. Microbiol.">
        <title>Genomic Resource of Rice Seed Associated Bacteria.</title>
        <authorList>
            <person name="Midha S."/>
            <person name="Bansal K."/>
            <person name="Sharma S."/>
            <person name="Kumar N."/>
            <person name="Patil P.P."/>
            <person name="Chaudhry V."/>
            <person name="Patil P.B."/>
        </authorList>
    </citation>
    <scope>NUCLEOTIDE SEQUENCE [LARGE SCALE GENOMIC DNA]</scope>
    <source>
        <strain evidence="1 2">SB4</strain>
    </source>
</reference>
<dbReference type="Pfam" id="PF01042">
    <property type="entry name" value="Ribonuc_L-PSP"/>
    <property type="match status" value="1"/>
</dbReference>
<dbReference type="PATRIC" id="fig|33051.4.peg.511"/>
<dbReference type="Proteomes" id="UP000074072">
    <property type="component" value="Unassembled WGS sequence"/>
</dbReference>
<dbReference type="AlphaFoldDB" id="A0A147IN49"/>
<name>A0A147IN49_9SPHN</name>
<protein>
    <submittedName>
        <fullName evidence="1">Uncharacterized protein</fullName>
    </submittedName>
</protein>
<dbReference type="PANTHER" id="PTHR43857:SF1">
    <property type="entry name" value="YJGH FAMILY PROTEIN"/>
    <property type="match status" value="1"/>
</dbReference>
<comment type="caution">
    <text evidence="1">The sequence shown here is derived from an EMBL/GenBank/DDBJ whole genome shotgun (WGS) entry which is preliminary data.</text>
</comment>
<organism evidence="1 2">
    <name type="scientific">Sphingomonas sanguinis</name>
    <dbReference type="NCBI Taxonomy" id="33051"/>
    <lineage>
        <taxon>Bacteria</taxon>
        <taxon>Pseudomonadati</taxon>
        <taxon>Pseudomonadota</taxon>
        <taxon>Alphaproteobacteria</taxon>
        <taxon>Sphingomonadales</taxon>
        <taxon>Sphingomonadaceae</taxon>
        <taxon>Sphingomonas</taxon>
    </lineage>
</organism>
<proteinExistence type="predicted"/>
<dbReference type="InterPro" id="IPR006175">
    <property type="entry name" value="YjgF/YER057c/UK114"/>
</dbReference>
<dbReference type="PANTHER" id="PTHR43857">
    <property type="entry name" value="BLR7761 PROTEIN"/>
    <property type="match status" value="1"/>
</dbReference>
<evidence type="ECO:0000313" key="1">
    <source>
        <dbReference type="EMBL" id="KTT96475.1"/>
    </source>
</evidence>
<dbReference type="SUPFAM" id="SSF55298">
    <property type="entry name" value="YjgF-like"/>
    <property type="match status" value="1"/>
</dbReference>
<accession>A0A147IN49</accession>
<dbReference type="InterPro" id="IPR035959">
    <property type="entry name" value="RutC-like_sf"/>
</dbReference>
<evidence type="ECO:0000313" key="2">
    <source>
        <dbReference type="Proteomes" id="UP000074072"/>
    </source>
</evidence>
<dbReference type="EMBL" id="LDTE01000110">
    <property type="protein sequence ID" value="KTT96475.1"/>
    <property type="molecule type" value="Genomic_DNA"/>
</dbReference>